<reference evidence="3" key="1">
    <citation type="submission" date="2020-08" db="EMBL/GenBank/DDBJ databases">
        <title>Genome public.</title>
        <authorList>
            <person name="Liu C."/>
            <person name="Sun Q."/>
        </authorList>
    </citation>
    <scope>NUCLEOTIDE SEQUENCE</scope>
    <source>
        <strain evidence="3">NSJ-32</strain>
    </source>
</reference>
<keyword evidence="4" id="KW-1185">Reference proteome</keyword>
<dbReference type="Gene3D" id="3.90.960.10">
    <property type="entry name" value="YbaK/aminoacyl-tRNA synthetase-associated domain"/>
    <property type="match status" value="1"/>
</dbReference>
<evidence type="ECO:0000313" key="4">
    <source>
        <dbReference type="Proteomes" id="UP000657006"/>
    </source>
</evidence>
<evidence type="ECO:0000313" key="3">
    <source>
        <dbReference type="EMBL" id="MBC8543639.1"/>
    </source>
</evidence>
<dbReference type="InterPro" id="IPR040285">
    <property type="entry name" value="ProX/PRXD1"/>
</dbReference>
<dbReference type="Pfam" id="PF04073">
    <property type="entry name" value="tRNA_edit"/>
    <property type="match status" value="1"/>
</dbReference>
<name>A0A926DTW9_9FIRM</name>
<dbReference type="InterPro" id="IPR036754">
    <property type="entry name" value="YbaK/aa-tRNA-synt-asso_dom_sf"/>
</dbReference>
<feature type="domain" description="YbaK/aminoacyl-tRNA synthetase-associated" evidence="2">
    <location>
        <begin position="42"/>
        <end position="167"/>
    </location>
</feature>
<accession>A0A926DTW9</accession>
<dbReference type="AlphaFoldDB" id="A0A926DTW9"/>
<comment type="similarity">
    <text evidence="1">Belongs to the PRORSD1 family.</text>
</comment>
<sequence>MTGPYENLVLRHGRPEDSRLPKEMAVYDLLDSLGVSYDRVDHEPMATMEDCRAIDQILDIEICKNLFLCNRQETQFYLLMMPGSKLFRTKVLSAALGSSRLSFAPPSRMEELLNLTPGSVSVLGLMNDTQGRVKFLMDVEAAKPDYIGCHPCMNTSSLKIATADLLEKILPAMHHDVTFVEL</sequence>
<dbReference type="InterPro" id="IPR007214">
    <property type="entry name" value="YbaK/aa-tRNA-synth-assoc-dom"/>
</dbReference>
<dbReference type="PANTHER" id="PTHR31423">
    <property type="entry name" value="YBAK DOMAIN-CONTAINING PROTEIN"/>
    <property type="match status" value="1"/>
</dbReference>
<dbReference type="SUPFAM" id="SSF55826">
    <property type="entry name" value="YbaK/ProRS associated domain"/>
    <property type="match status" value="1"/>
</dbReference>
<dbReference type="Proteomes" id="UP000657006">
    <property type="component" value="Unassembled WGS sequence"/>
</dbReference>
<dbReference type="EMBL" id="JACRSQ010000011">
    <property type="protein sequence ID" value="MBC8543639.1"/>
    <property type="molecule type" value="Genomic_DNA"/>
</dbReference>
<gene>
    <name evidence="3" type="ORF">H8730_08790</name>
</gene>
<evidence type="ECO:0000256" key="1">
    <source>
        <dbReference type="ARBA" id="ARBA00010201"/>
    </source>
</evidence>
<evidence type="ECO:0000259" key="2">
    <source>
        <dbReference type="Pfam" id="PF04073"/>
    </source>
</evidence>
<dbReference type="GO" id="GO:0002161">
    <property type="term" value="F:aminoacyl-tRNA deacylase activity"/>
    <property type="evidence" value="ECO:0007669"/>
    <property type="project" value="InterPro"/>
</dbReference>
<dbReference type="RefSeq" id="WP_177717858.1">
    <property type="nucleotide sequence ID" value="NZ_JACRSQ010000011.1"/>
</dbReference>
<comment type="caution">
    <text evidence="3">The sequence shown here is derived from an EMBL/GenBank/DDBJ whole genome shotgun (WGS) entry which is preliminary data.</text>
</comment>
<dbReference type="CDD" id="cd04335">
    <property type="entry name" value="PrdX_deacylase"/>
    <property type="match status" value="1"/>
</dbReference>
<protein>
    <submittedName>
        <fullName evidence="3">Prolyl-tRNA synthetase associated domain-containing protein</fullName>
    </submittedName>
</protein>
<organism evidence="3 4">
    <name type="scientific">Bianquea renquensis</name>
    <dbReference type="NCBI Taxonomy" id="2763661"/>
    <lineage>
        <taxon>Bacteria</taxon>
        <taxon>Bacillati</taxon>
        <taxon>Bacillota</taxon>
        <taxon>Clostridia</taxon>
        <taxon>Eubacteriales</taxon>
        <taxon>Bianqueaceae</taxon>
        <taxon>Bianquea</taxon>
    </lineage>
</organism>
<dbReference type="PANTHER" id="PTHR31423:SF3">
    <property type="entry name" value="PROLYL-TRNA SYNTHETASE ASSOCIATED DOMAIN-CONTAINING PROTEIN 1-RELATED"/>
    <property type="match status" value="1"/>
</dbReference>
<proteinExistence type="inferred from homology"/>